<dbReference type="RefSeq" id="WP_136861831.1">
    <property type="nucleotide sequence ID" value="NZ_SWCJ01000001.1"/>
</dbReference>
<dbReference type="InterPro" id="IPR050790">
    <property type="entry name" value="ExbB/TolQ_transport"/>
</dbReference>
<evidence type="ECO:0000313" key="12">
    <source>
        <dbReference type="Proteomes" id="UP000305675"/>
    </source>
</evidence>
<evidence type="ECO:0000256" key="9">
    <source>
        <dbReference type="SAM" id="Phobius"/>
    </source>
</evidence>
<sequence length="175" mass="19266">MNHWLHHQSAALLSYLQQGGPVMWPLLLCCFAMLYLAADMLFSQSADKLPSHTTNGELGWLEQRLDKLNLESALWHQQGQLQAITLLATTAPLLGLLGTVNGMITMFSALSYTGLHDGKALSDGIAMAMITTQTGLLIGAPGLLMAFLWRRRLAKTRSQWARLSCPTTSEPHHVK</sequence>
<evidence type="ECO:0000256" key="4">
    <source>
        <dbReference type="ARBA" id="ARBA00022692"/>
    </source>
</evidence>
<dbReference type="AlphaFoldDB" id="A0A4U1BSP6"/>
<gene>
    <name evidence="11" type="ORF">FCL42_02750</name>
</gene>
<feature type="transmembrane region" description="Helical" evidence="9">
    <location>
        <begin position="83"/>
        <end position="104"/>
    </location>
</feature>
<evidence type="ECO:0000313" key="11">
    <source>
        <dbReference type="EMBL" id="TKB58683.1"/>
    </source>
</evidence>
<comment type="subcellular location">
    <subcellularLocation>
        <location evidence="1">Cell membrane</location>
        <topology evidence="1">Multi-pass membrane protein</topology>
    </subcellularLocation>
    <subcellularLocation>
        <location evidence="8">Membrane</location>
        <topology evidence="8">Multi-pass membrane protein</topology>
    </subcellularLocation>
</comment>
<keyword evidence="6 9" id="KW-1133">Transmembrane helix</keyword>
<keyword evidence="3" id="KW-1003">Cell membrane</keyword>
<keyword evidence="12" id="KW-1185">Reference proteome</keyword>
<evidence type="ECO:0000256" key="1">
    <source>
        <dbReference type="ARBA" id="ARBA00004651"/>
    </source>
</evidence>
<organism evidence="11 12">
    <name type="scientific">Ferrimonas aestuarii</name>
    <dbReference type="NCBI Taxonomy" id="2569539"/>
    <lineage>
        <taxon>Bacteria</taxon>
        <taxon>Pseudomonadati</taxon>
        <taxon>Pseudomonadota</taxon>
        <taxon>Gammaproteobacteria</taxon>
        <taxon>Alteromonadales</taxon>
        <taxon>Ferrimonadaceae</taxon>
        <taxon>Ferrimonas</taxon>
    </lineage>
</organism>
<keyword evidence="2 8" id="KW-0813">Transport</keyword>
<evidence type="ECO:0000259" key="10">
    <source>
        <dbReference type="Pfam" id="PF01618"/>
    </source>
</evidence>
<name>A0A4U1BSP6_9GAMM</name>
<keyword evidence="7 9" id="KW-0472">Membrane</keyword>
<reference evidence="11 12" key="1">
    <citation type="submission" date="2019-04" db="EMBL/GenBank/DDBJ databases">
        <authorList>
            <person name="Hwang J.C."/>
        </authorList>
    </citation>
    <scope>NUCLEOTIDE SEQUENCE [LARGE SCALE GENOMIC DNA]</scope>
    <source>
        <strain evidence="11 12">IMCC35002</strain>
    </source>
</reference>
<comment type="similarity">
    <text evidence="8">Belongs to the exbB/tolQ family.</text>
</comment>
<protein>
    <submittedName>
        <fullName evidence="11">MotA/TolQ/ExbB proton channel family protein</fullName>
    </submittedName>
</protein>
<dbReference type="InterPro" id="IPR002898">
    <property type="entry name" value="MotA_ExbB_proton_chnl"/>
</dbReference>
<feature type="transmembrane region" description="Helical" evidence="9">
    <location>
        <begin position="124"/>
        <end position="149"/>
    </location>
</feature>
<feature type="transmembrane region" description="Helical" evidence="9">
    <location>
        <begin position="22"/>
        <end position="42"/>
    </location>
</feature>
<evidence type="ECO:0000256" key="2">
    <source>
        <dbReference type="ARBA" id="ARBA00022448"/>
    </source>
</evidence>
<dbReference type="GO" id="GO:0017038">
    <property type="term" value="P:protein import"/>
    <property type="evidence" value="ECO:0007669"/>
    <property type="project" value="TreeGrafter"/>
</dbReference>
<evidence type="ECO:0000256" key="8">
    <source>
        <dbReference type="RuleBase" id="RU004057"/>
    </source>
</evidence>
<dbReference type="Pfam" id="PF01618">
    <property type="entry name" value="MotA_ExbB"/>
    <property type="match status" value="1"/>
</dbReference>
<dbReference type="EMBL" id="SWCJ01000001">
    <property type="protein sequence ID" value="TKB58683.1"/>
    <property type="molecule type" value="Genomic_DNA"/>
</dbReference>
<dbReference type="PANTHER" id="PTHR30625">
    <property type="entry name" value="PROTEIN TOLQ"/>
    <property type="match status" value="1"/>
</dbReference>
<evidence type="ECO:0000256" key="6">
    <source>
        <dbReference type="ARBA" id="ARBA00022989"/>
    </source>
</evidence>
<keyword evidence="5 8" id="KW-0653">Protein transport</keyword>
<dbReference type="OrthoDB" id="6264204at2"/>
<dbReference type="Proteomes" id="UP000305675">
    <property type="component" value="Unassembled WGS sequence"/>
</dbReference>
<evidence type="ECO:0000256" key="7">
    <source>
        <dbReference type="ARBA" id="ARBA00023136"/>
    </source>
</evidence>
<feature type="domain" description="MotA/TolQ/ExbB proton channel" evidence="10">
    <location>
        <begin position="75"/>
        <end position="160"/>
    </location>
</feature>
<comment type="caution">
    <text evidence="11">The sequence shown here is derived from an EMBL/GenBank/DDBJ whole genome shotgun (WGS) entry which is preliminary data.</text>
</comment>
<evidence type="ECO:0000256" key="3">
    <source>
        <dbReference type="ARBA" id="ARBA00022475"/>
    </source>
</evidence>
<dbReference type="GO" id="GO:0005886">
    <property type="term" value="C:plasma membrane"/>
    <property type="evidence" value="ECO:0007669"/>
    <property type="project" value="UniProtKB-SubCell"/>
</dbReference>
<accession>A0A4U1BSP6</accession>
<proteinExistence type="inferred from homology"/>
<evidence type="ECO:0000256" key="5">
    <source>
        <dbReference type="ARBA" id="ARBA00022927"/>
    </source>
</evidence>
<dbReference type="PANTHER" id="PTHR30625:SF15">
    <property type="entry name" value="BIOPOLYMER TRANSPORT PROTEIN EXBB"/>
    <property type="match status" value="1"/>
</dbReference>
<keyword evidence="4 9" id="KW-0812">Transmembrane</keyword>